<protein>
    <recommendedName>
        <fullName evidence="5">Uroporphyrin-3 C-methyltransferase</fullName>
    </recommendedName>
</protein>
<dbReference type="AlphaFoldDB" id="A0A3M6QK30"/>
<dbReference type="EMBL" id="RDQL01000001">
    <property type="protein sequence ID" value="RMX02869.1"/>
    <property type="molecule type" value="Genomic_DNA"/>
</dbReference>
<evidence type="ECO:0000313" key="3">
    <source>
        <dbReference type="EMBL" id="RMX02869.1"/>
    </source>
</evidence>
<dbReference type="PANTHER" id="PTHR38043:SF1">
    <property type="entry name" value="PROTEIN HEMX"/>
    <property type="match status" value="1"/>
</dbReference>
<evidence type="ECO:0008006" key="5">
    <source>
        <dbReference type="Google" id="ProtNLM"/>
    </source>
</evidence>
<dbReference type="InterPro" id="IPR007470">
    <property type="entry name" value="HemX"/>
</dbReference>
<name>A0A3M6QK30_9BURK</name>
<dbReference type="PANTHER" id="PTHR38043">
    <property type="entry name" value="PROTEIN HEMX"/>
    <property type="match status" value="1"/>
</dbReference>
<reference evidence="3 4" key="1">
    <citation type="submission" date="2018-10" db="EMBL/GenBank/DDBJ databases">
        <title>Comamonadaceae CDC group NO-1 genome sequencing and assembly.</title>
        <authorList>
            <person name="Bernier A.-M."/>
            <person name="Bernard K."/>
        </authorList>
    </citation>
    <scope>NUCLEOTIDE SEQUENCE [LARGE SCALE GENOMIC DNA]</scope>
    <source>
        <strain evidence="3 4">NML161473</strain>
    </source>
</reference>
<keyword evidence="2" id="KW-0812">Transmembrane</keyword>
<dbReference type="Pfam" id="PF04375">
    <property type="entry name" value="HemX"/>
    <property type="match status" value="2"/>
</dbReference>
<feature type="region of interest" description="Disordered" evidence="1">
    <location>
        <begin position="1"/>
        <end position="22"/>
    </location>
</feature>
<dbReference type="Proteomes" id="UP000267035">
    <property type="component" value="Unassembled WGS sequence"/>
</dbReference>
<proteinExistence type="predicted"/>
<gene>
    <name evidence="3" type="ORF">EBQ25_01285</name>
</gene>
<dbReference type="RefSeq" id="WP_122253081.1">
    <property type="nucleotide sequence ID" value="NZ_RDQL01000001.1"/>
</dbReference>
<comment type="caution">
    <text evidence="3">The sequence shown here is derived from an EMBL/GenBank/DDBJ whole genome shotgun (WGS) entry which is preliminary data.</text>
</comment>
<sequence>MEETPRHPPQPRKRAAPPPSAAALPGALARWRKPVVLPTWGAWLLSGAAALALLLAYNQGQRLHRMQEQLALQSGAIHEQAIEARTLSHEALALARDSAAQVSLNEARINEYTLQRSRIEQMAFELSRSRDETMLNDIEASLRLALQQAQLTGLADPLIAALRNASQRVERADAPRLSAIQRAIERDLQRLTHTAMTDTAGLLGRIDKLLAQLELLPLANGLPPLPMAEQPALAQAPVVATPVASPPATAPTVEIGPTSAPRQPVAPAATAAPADANPAPSPTATQTGAPSPWWHGMRAGLGELVRVQRIDAPEAALLNREQTFFLRENIRLQLMNARMGLLARQSEAVRADLAAVQTLLQKYYDTNAPRTRQALRTLRQLQDHLQTVQSPAITETLVAIQAAHQSLPAPGAASASKGKR</sequence>
<evidence type="ECO:0000313" key="4">
    <source>
        <dbReference type="Proteomes" id="UP000267035"/>
    </source>
</evidence>
<feature type="transmembrane region" description="Helical" evidence="2">
    <location>
        <begin position="40"/>
        <end position="57"/>
    </location>
</feature>
<evidence type="ECO:0000256" key="1">
    <source>
        <dbReference type="SAM" id="MobiDB-lite"/>
    </source>
</evidence>
<evidence type="ECO:0000256" key="2">
    <source>
        <dbReference type="SAM" id="Phobius"/>
    </source>
</evidence>
<feature type="region of interest" description="Disordered" evidence="1">
    <location>
        <begin position="243"/>
        <end position="293"/>
    </location>
</feature>
<feature type="compositionally biased region" description="Low complexity" evidence="1">
    <location>
        <begin position="260"/>
        <end position="285"/>
    </location>
</feature>
<organism evidence="3 4">
    <name type="scientific">Allofranklinella schreckenbergeri</name>
    <dbReference type="NCBI Taxonomy" id="1076744"/>
    <lineage>
        <taxon>Bacteria</taxon>
        <taxon>Pseudomonadati</taxon>
        <taxon>Pseudomonadota</taxon>
        <taxon>Betaproteobacteria</taxon>
        <taxon>Burkholderiales</taxon>
        <taxon>Comamonadaceae</taxon>
        <taxon>Allofranklinella</taxon>
    </lineage>
</organism>
<keyword evidence="4" id="KW-1185">Reference proteome</keyword>
<keyword evidence="2" id="KW-1133">Transmembrane helix</keyword>
<accession>A0A3M6QK30</accession>
<keyword evidence="2" id="KW-0472">Membrane</keyword>